<dbReference type="AlphaFoldDB" id="A0A1B1T9S1"/>
<accession>A0A1B1T9S1</accession>
<feature type="transmembrane region" description="Helical" evidence="1">
    <location>
        <begin position="23"/>
        <end position="46"/>
    </location>
</feature>
<evidence type="ECO:0000313" key="2">
    <source>
        <dbReference type="EMBL" id="ANV79026.1"/>
    </source>
</evidence>
<reference evidence="2" key="1">
    <citation type="submission" date="2014-11" db="EMBL/GenBank/DDBJ databases">
        <authorList>
            <person name="Zhu J."/>
            <person name="Qi W."/>
            <person name="Song R."/>
        </authorList>
    </citation>
    <scope>NUCLEOTIDE SEQUENCE</scope>
</reference>
<sequence length="92" mass="10010">MSISTTDSVDVFLQGEKEPSGSWVFIVVGVVFSLSFLILYSILYPGQDLPVISDLVPVFSGVFDSGIWFFILGTMIGIFAILGRLLLEATSE</sequence>
<keyword evidence="1" id="KW-0472">Membrane</keyword>
<name>A0A1B1T9S1_9ARCH</name>
<organism evidence="2">
    <name type="scientific">uncultured Poseidoniia archaeon</name>
    <dbReference type="NCBI Taxonomy" id="1697135"/>
    <lineage>
        <taxon>Archaea</taxon>
        <taxon>Methanobacteriati</taxon>
        <taxon>Thermoplasmatota</taxon>
        <taxon>Candidatus Poseidoniia</taxon>
        <taxon>environmental samples</taxon>
    </lineage>
</organism>
<keyword evidence="1" id="KW-1133">Transmembrane helix</keyword>
<reference evidence="2" key="2">
    <citation type="journal article" date="2015" name="ISME J.">
        <title>A new class of marine Euryarchaeota group II from the Mediterranean deep chlorophyll maximum.</title>
        <authorList>
            <person name="Martin-Cuadrado A.B."/>
            <person name="Garcia-Heredia I."/>
            <person name="Molto A.G."/>
            <person name="Lopez-Ubeda R."/>
            <person name="Kimes N."/>
            <person name="Lopez-Garcia P."/>
            <person name="Moreira D."/>
            <person name="Rodriguez-Valera F."/>
        </authorList>
    </citation>
    <scope>NUCLEOTIDE SEQUENCE</scope>
</reference>
<protein>
    <submittedName>
        <fullName evidence="2">Uncharacterized protein</fullName>
    </submittedName>
</protein>
<keyword evidence="1" id="KW-0812">Transmembrane</keyword>
<dbReference type="EMBL" id="KP211811">
    <property type="protein sequence ID" value="ANV79026.1"/>
    <property type="molecule type" value="Genomic_DNA"/>
</dbReference>
<proteinExistence type="predicted"/>
<evidence type="ECO:0000256" key="1">
    <source>
        <dbReference type="SAM" id="Phobius"/>
    </source>
</evidence>
<feature type="transmembrane region" description="Helical" evidence="1">
    <location>
        <begin position="66"/>
        <end position="87"/>
    </location>
</feature>